<dbReference type="Pfam" id="PF01535">
    <property type="entry name" value="PPR"/>
    <property type="match status" value="3"/>
</dbReference>
<name>A0A1X2HFQ0_SYNRA</name>
<evidence type="ECO:0000256" key="1">
    <source>
        <dbReference type="ARBA" id="ARBA00007626"/>
    </source>
</evidence>
<feature type="repeat" description="PPR" evidence="2">
    <location>
        <begin position="240"/>
        <end position="274"/>
    </location>
</feature>
<dbReference type="Pfam" id="PF13041">
    <property type="entry name" value="PPR_2"/>
    <property type="match status" value="2"/>
</dbReference>
<dbReference type="AlphaFoldDB" id="A0A1X2HFQ0"/>
<accession>A0A1X2HFQ0</accession>
<feature type="repeat" description="PPR" evidence="2">
    <location>
        <begin position="481"/>
        <end position="515"/>
    </location>
</feature>
<dbReference type="InParanoid" id="A0A1X2HFQ0"/>
<dbReference type="PROSITE" id="PS51375">
    <property type="entry name" value="PPR"/>
    <property type="match status" value="5"/>
</dbReference>
<dbReference type="Proteomes" id="UP000242180">
    <property type="component" value="Unassembled WGS sequence"/>
</dbReference>
<feature type="repeat" description="PPR" evidence="2">
    <location>
        <begin position="341"/>
        <end position="375"/>
    </location>
</feature>
<comment type="similarity">
    <text evidence="1">Belongs to the PPR family. P subfamily.</text>
</comment>
<keyword evidence="4" id="KW-1185">Reference proteome</keyword>
<proteinExistence type="inferred from homology"/>
<dbReference type="STRING" id="13706.A0A1X2HFQ0"/>
<dbReference type="InterPro" id="IPR002885">
    <property type="entry name" value="PPR_rpt"/>
</dbReference>
<dbReference type="PANTHER" id="PTHR46128">
    <property type="entry name" value="MITOCHONDRIAL GROUP I INTRON SPLICING FACTOR CCM1"/>
    <property type="match status" value="1"/>
</dbReference>
<dbReference type="InterPro" id="IPR050872">
    <property type="entry name" value="PPR_P_subfamily"/>
</dbReference>
<gene>
    <name evidence="3" type="ORF">BCR43DRAFT_490260</name>
</gene>
<dbReference type="OMA" id="TVHTYTN"/>
<feature type="repeat" description="PPR" evidence="2">
    <location>
        <begin position="446"/>
        <end position="480"/>
    </location>
</feature>
<evidence type="ECO:0000313" key="3">
    <source>
        <dbReference type="EMBL" id="ORY97729.1"/>
    </source>
</evidence>
<evidence type="ECO:0008006" key="5">
    <source>
        <dbReference type="Google" id="ProtNLM"/>
    </source>
</evidence>
<sequence length="606" mass="69717">MQRMSLTACRLAQLRYRPPRLQLARYTTPSLASAPPRQSLFSGNRNDWTTYENLTTEATQQLTRDDFVQLRSALWKSKQWGAEDRVLQVLQDMKKLGHEWTVLEYNEYFGAMLYQARYQELLDTYRGPFKESGFALTSGSFNVLLATFIQLGMQDDAIRLISEASSHQLSPDIHSFSRTMHRCMPRNTAITAKARELIAEYGFEKTETLNFNLHHLFSRRSFDDIAWVYEREKAKQRPFDVSTYGMLIRGYADARRPQLALSVYDDMRKANVAPNAPICISLLSIYAHQRNANAAEALVKAYKGKLDAAVCNQLMRVYLKTRHLRKAFKVFEYVQKTDQMNDIVINTMIDGLVMNREINAALSLYQQLLNTRIKPDMITFNTLLKGTLYEGKFDVASQVISDMYRHNHAPDHVTMTIFLDAIFDAQKPRNTLDLLAHVRQAGIQPNIYTYNVIINRWIQDKRMNEAERTFELLKADNCEPTVHTYTNLIQGYARTGDLPKMFETLQQMRQSRVRPDRATYHFLLTAVLDHGGGLDAAVQILQHWRQKEGGQPVKDTWSVLLDECRRRQDWVNGSKVLAELESSGFVITSKSLQENCNAIKAHAAGI</sequence>
<evidence type="ECO:0000256" key="2">
    <source>
        <dbReference type="PROSITE-ProRule" id="PRU00708"/>
    </source>
</evidence>
<dbReference type="EMBL" id="MCGN01000004">
    <property type="protein sequence ID" value="ORY97729.1"/>
    <property type="molecule type" value="Genomic_DNA"/>
</dbReference>
<dbReference type="OrthoDB" id="185373at2759"/>
<protein>
    <recommendedName>
        <fullName evidence="5">Pentacotripeptide-repeat region of PRORP domain-containing protein</fullName>
    </recommendedName>
</protein>
<feature type="repeat" description="PPR" evidence="2">
    <location>
        <begin position="376"/>
        <end position="410"/>
    </location>
</feature>
<comment type="caution">
    <text evidence="3">The sequence shown here is derived from an EMBL/GenBank/DDBJ whole genome shotgun (WGS) entry which is preliminary data.</text>
</comment>
<dbReference type="Gene3D" id="1.25.40.10">
    <property type="entry name" value="Tetratricopeptide repeat domain"/>
    <property type="match status" value="4"/>
</dbReference>
<organism evidence="3 4">
    <name type="scientific">Syncephalastrum racemosum</name>
    <name type="common">Filamentous fungus</name>
    <dbReference type="NCBI Taxonomy" id="13706"/>
    <lineage>
        <taxon>Eukaryota</taxon>
        <taxon>Fungi</taxon>
        <taxon>Fungi incertae sedis</taxon>
        <taxon>Mucoromycota</taxon>
        <taxon>Mucoromycotina</taxon>
        <taxon>Mucoromycetes</taxon>
        <taxon>Mucorales</taxon>
        <taxon>Syncephalastraceae</taxon>
        <taxon>Syncephalastrum</taxon>
    </lineage>
</organism>
<evidence type="ECO:0000313" key="4">
    <source>
        <dbReference type="Proteomes" id="UP000242180"/>
    </source>
</evidence>
<reference evidence="3 4" key="1">
    <citation type="submission" date="2016-07" db="EMBL/GenBank/DDBJ databases">
        <title>Pervasive Adenine N6-methylation of Active Genes in Fungi.</title>
        <authorList>
            <consortium name="DOE Joint Genome Institute"/>
            <person name="Mondo S.J."/>
            <person name="Dannebaum R.O."/>
            <person name="Kuo R.C."/>
            <person name="Labutti K."/>
            <person name="Haridas S."/>
            <person name="Kuo A."/>
            <person name="Salamov A."/>
            <person name="Ahrendt S.R."/>
            <person name="Lipzen A."/>
            <person name="Sullivan W."/>
            <person name="Andreopoulos W.B."/>
            <person name="Clum A."/>
            <person name="Lindquist E."/>
            <person name="Daum C."/>
            <person name="Ramamoorthy G.K."/>
            <person name="Gryganskyi A."/>
            <person name="Culley D."/>
            <person name="Magnuson J.K."/>
            <person name="James T.Y."/>
            <person name="O'Malley M.A."/>
            <person name="Stajich J.E."/>
            <person name="Spatafora J.W."/>
            <person name="Visel A."/>
            <person name="Grigoriev I.V."/>
        </authorList>
    </citation>
    <scope>NUCLEOTIDE SEQUENCE [LARGE SCALE GENOMIC DNA]</scope>
    <source>
        <strain evidence="3 4">NRRL 2496</strain>
    </source>
</reference>
<dbReference type="InterPro" id="IPR011990">
    <property type="entry name" value="TPR-like_helical_dom_sf"/>
</dbReference>
<dbReference type="NCBIfam" id="TIGR00756">
    <property type="entry name" value="PPR"/>
    <property type="match status" value="4"/>
</dbReference>
<dbReference type="PANTHER" id="PTHR46128:SF211">
    <property type="entry name" value="PENTACOTRIPEPTIDE-REPEAT REGION OF PRORP DOMAIN-CONTAINING PROTEIN"/>
    <property type="match status" value="1"/>
</dbReference>